<organism evidence="5 6">
    <name type="scientific">Conidiobolus coronatus (strain ATCC 28846 / CBS 209.66 / NRRL 28638)</name>
    <name type="common">Delacroixia coronata</name>
    <dbReference type="NCBI Taxonomy" id="796925"/>
    <lineage>
        <taxon>Eukaryota</taxon>
        <taxon>Fungi</taxon>
        <taxon>Fungi incertae sedis</taxon>
        <taxon>Zoopagomycota</taxon>
        <taxon>Entomophthoromycotina</taxon>
        <taxon>Entomophthoromycetes</taxon>
        <taxon>Entomophthorales</taxon>
        <taxon>Ancylistaceae</taxon>
        <taxon>Conidiobolus</taxon>
    </lineage>
</organism>
<dbReference type="InterPro" id="IPR000232">
    <property type="entry name" value="HSF_DNA-bd"/>
</dbReference>
<comment type="subcellular location">
    <subcellularLocation>
        <location evidence="1">Nucleus</location>
    </subcellularLocation>
</comment>
<dbReference type="InterPro" id="IPR036388">
    <property type="entry name" value="WH-like_DNA-bd_sf"/>
</dbReference>
<sequence>MLSFSRQLLSYGFIRITDCRTSKEASENNFAAFYHPNFKRGCIEDVRNIKKIDKNRSRKHDSKFVYMDPFKPARMKKKKDNNLEKQ</sequence>
<dbReference type="SUPFAM" id="SSF46785">
    <property type="entry name" value="Winged helix' DNA-binding domain"/>
    <property type="match status" value="1"/>
</dbReference>
<evidence type="ECO:0000259" key="4">
    <source>
        <dbReference type="Pfam" id="PF00447"/>
    </source>
</evidence>
<dbReference type="Gene3D" id="1.10.10.10">
    <property type="entry name" value="Winged helix-like DNA-binding domain superfamily/Winged helix DNA-binding domain"/>
    <property type="match status" value="1"/>
</dbReference>
<proteinExistence type="predicted"/>
<dbReference type="InterPro" id="IPR036390">
    <property type="entry name" value="WH_DNA-bd_sf"/>
</dbReference>
<keyword evidence="2" id="KW-0238">DNA-binding</keyword>
<dbReference type="GO" id="GO:0043565">
    <property type="term" value="F:sequence-specific DNA binding"/>
    <property type="evidence" value="ECO:0007669"/>
    <property type="project" value="InterPro"/>
</dbReference>
<evidence type="ECO:0000256" key="2">
    <source>
        <dbReference type="ARBA" id="ARBA00023125"/>
    </source>
</evidence>
<protein>
    <recommendedName>
        <fullName evidence="4">HSF-type DNA-binding domain-containing protein</fullName>
    </recommendedName>
</protein>
<accession>A0A137NQ56</accession>
<reference evidence="5 6" key="1">
    <citation type="journal article" date="2015" name="Genome Biol. Evol.">
        <title>Phylogenomic analyses indicate that early fungi evolved digesting cell walls of algal ancestors of land plants.</title>
        <authorList>
            <person name="Chang Y."/>
            <person name="Wang S."/>
            <person name="Sekimoto S."/>
            <person name="Aerts A.L."/>
            <person name="Choi C."/>
            <person name="Clum A."/>
            <person name="LaButti K.M."/>
            <person name="Lindquist E.A."/>
            <person name="Yee Ngan C."/>
            <person name="Ohm R.A."/>
            <person name="Salamov A.A."/>
            <person name="Grigoriev I.V."/>
            <person name="Spatafora J.W."/>
            <person name="Berbee M.L."/>
        </authorList>
    </citation>
    <scope>NUCLEOTIDE SEQUENCE [LARGE SCALE GENOMIC DNA]</scope>
    <source>
        <strain evidence="5 6">NRRL 28638</strain>
    </source>
</reference>
<keyword evidence="6" id="KW-1185">Reference proteome</keyword>
<dbReference type="EMBL" id="KQ965101">
    <property type="protein sequence ID" value="KXN64871.1"/>
    <property type="molecule type" value="Genomic_DNA"/>
</dbReference>
<evidence type="ECO:0000256" key="1">
    <source>
        <dbReference type="ARBA" id="ARBA00004123"/>
    </source>
</evidence>
<gene>
    <name evidence="5" type="ORF">CONCODRAFT_20985</name>
</gene>
<feature type="domain" description="HSF-type DNA-binding" evidence="4">
    <location>
        <begin position="2"/>
        <end position="51"/>
    </location>
</feature>
<dbReference type="Pfam" id="PF00447">
    <property type="entry name" value="HSF_DNA-bind"/>
    <property type="match status" value="1"/>
</dbReference>
<dbReference type="GO" id="GO:0005634">
    <property type="term" value="C:nucleus"/>
    <property type="evidence" value="ECO:0007669"/>
    <property type="project" value="UniProtKB-SubCell"/>
</dbReference>
<evidence type="ECO:0000313" key="5">
    <source>
        <dbReference type="EMBL" id="KXN64871.1"/>
    </source>
</evidence>
<dbReference type="Proteomes" id="UP000070444">
    <property type="component" value="Unassembled WGS sequence"/>
</dbReference>
<keyword evidence="3" id="KW-0539">Nucleus</keyword>
<evidence type="ECO:0000313" key="6">
    <source>
        <dbReference type="Proteomes" id="UP000070444"/>
    </source>
</evidence>
<name>A0A137NQ56_CONC2</name>
<evidence type="ECO:0000256" key="3">
    <source>
        <dbReference type="ARBA" id="ARBA00023242"/>
    </source>
</evidence>
<dbReference type="GO" id="GO:0003700">
    <property type="term" value="F:DNA-binding transcription factor activity"/>
    <property type="evidence" value="ECO:0007669"/>
    <property type="project" value="InterPro"/>
</dbReference>
<dbReference type="AlphaFoldDB" id="A0A137NQ56"/>